<dbReference type="EMBL" id="JAUIZM010000002">
    <property type="protein sequence ID" value="KAK1399502.1"/>
    <property type="molecule type" value="Genomic_DNA"/>
</dbReference>
<dbReference type="AlphaFoldDB" id="A0AAD8J883"/>
<dbReference type="Proteomes" id="UP001237642">
    <property type="component" value="Unassembled WGS sequence"/>
</dbReference>
<feature type="region of interest" description="Disordered" evidence="1">
    <location>
        <begin position="73"/>
        <end position="139"/>
    </location>
</feature>
<name>A0AAD8J883_9APIA</name>
<feature type="compositionally biased region" description="Polar residues" evidence="1">
    <location>
        <begin position="73"/>
        <end position="90"/>
    </location>
</feature>
<evidence type="ECO:0000313" key="2">
    <source>
        <dbReference type="EMBL" id="KAK1399502.1"/>
    </source>
</evidence>
<feature type="compositionally biased region" description="Polar residues" evidence="1">
    <location>
        <begin position="130"/>
        <end position="139"/>
    </location>
</feature>
<evidence type="ECO:0000313" key="3">
    <source>
        <dbReference type="Proteomes" id="UP001237642"/>
    </source>
</evidence>
<proteinExistence type="predicted"/>
<gene>
    <name evidence="2" type="ORF">POM88_009365</name>
</gene>
<keyword evidence="3" id="KW-1185">Reference proteome</keyword>
<comment type="caution">
    <text evidence="2">The sequence shown here is derived from an EMBL/GenBank/DDBJ whole genome shotgun (WGS) entry which is preliminary data.</text>
</comment>
<evidence type="ECO:0000256" key="1">
    <source>
        <dbReference type="SAM" id="MobiDB-lite"/>
    </source>
</evidence>
<reference evidence="2" key="2">
    <citation type="submission" date="2023-05" db="EMBL/GenBank/DDBJ databases">
        <authorList>
            <person name="Schelkunov M.I."/>
        </authorList>
    </citation>
    <scope>NUCLEOTIDE SEQUENCE</scope>
    <source>
        <strain evidence="2">Hsosn_3</strain>
        <tissue evidence="2">Leaf</tissue>
    </source>
</reference>
<accession>A0AAD8J883</accession>
<sequence length="139" mass="15138">MDEGSVEETVQFDRFTVVKGYGSDITDHNAVVGSVTGERMREGFAPQSQETVVTSENHGANIYLSEDIGASEAISNQRNKSKETAQTNPVKSGITIVDNKKRRTDNGLDQNNDNERDTELHLGLGYDVGSETSSGTDLR</sequence>
<reference evidence="2" key="1">
    <citation type="submission" date="2023-02" db="EMBL/GenBank/DDBJ databases">
        <title>Genome of toxic invasive species Heracleum sosnowskyi carries increased number of genes despite the absence of recent whole-genome duplications.</title>
        <authorList>
            <person name="Schelkunov M."/>
            <person name="Shtratnikova V."/>
            <person name="Makarenko M."/>
            <person name="Klepikova A."/>
            <person name="Omelchenko D."/>
            <person name="Novikova G."/>
            <person name="Obukhova E."/>
            <person name="Bogdanov V."/>
            <person name="Penin A."/>
            <person name="Logacheva M."/>
        </authorList>
    </citation>
    <scope>NUCLEOTIDE SEQUENCE</scope>
    <source>
        <strain evidence="2">Hsosn_3</strain>
        <tissue evidence="2">Leaf</tissue>
    </source>
</reference>
<protein>
    <submittedName>
        <fullName evidence="2">Uncharacterized protein</fullName>
    </submittedName>
</protein>
<organism evidence="2 3">
    <name type="scientific">Heracleum sosnowskyi</name>
    <dbReference type="NCBI Taxonomy" id="360622"/>
    <lineage>
        <taxon>Eukaryota</taxon>
        <taxon>Viridiplantae</taxon>
        <taxon>Streptophyta</taxon>
        <taxon>Embryophyta</taxon>
        <taxon>Tracheophyta</taxon>
        <taxon>Spermatophyta</taxon>
        <taxon>Magnoliopsida</taxon>
        <taxon>eudicotyledons</taxon>
        <taxon>Gunneridae</taxon>
        <taxon>Pentapetalae</taxon>
        <taxon>asterids</taxon>
        <taxon>campanulids</taxon>
        <taxon>Apiales</taxon>
        <taxon>Apiaceae</taxon>
        <taxon>Apioideae</taxon>
        <taxon>apioid superclade</taxon>
        <taxon>Tordylieae</taxon>
        <taxon>Tordyliinae</taxon>
        <taxon>Heracleum</taxon>
    </lineage>
</organism>